<dbReference type="AlphaFoldDB" id="A0A3B1CI00"/>
<dbReference type="InterPro" id="IPR010809">
    <property type="entry name" value="FliD_C"/>
</dbReference>
<dbReference type="GO" id="GO:0071973">
    <property type="term" value="P:bacterial-type flagellum-dependent cell motility"/>
    <property type="evidence" value="ECO:0007669"/>
    <property type="project" value="TreeGrafter"/>
</dbReference>
<organism evidence="10">
    <name type="scientific">hydrothermal vent metagenome</name>
    <dbReference type="NCBI Taxonomy" id="652676"/>
    <lineage>
        <taxon>unclassified sequences</taxon>
        <taxon>metagenomes</taxon>
        <taxon>ecological metagenomes</taxon>
    </lineage>
</organism>
<evidence type="ECO:0000256" key="4">
    <source>
        <dbReference type="ARBA" id="ARBA00023054"/>
    </source>
</evidence>
<dbReference type="PANTHER" id="PTHR30288">
    <property type="entry name" value="FLAGELLAR CAP/ASSEMBLY PROTEIN FLID"/>
    <property type="match status" value="1"/>
</dbReference>
<feature type="domain" description="Flagellar hook-associated protein 2 N-terminal" evidence="8">
    <location>
        <begin position="100"/>
        <end position="171"/>
    </location>
</feature>
<dbReference type="GO" id="GO:0009424">
    <property type="term" value="C:bacterial-type flagellum hook"/>
    <property type="evidence" value="ECO:0007669"/>
    <property type="project" value="InterPro"/>
</dbReference>
<comment type="similarity">
    <text evidence="2">Belongs to the FliD family.</text>
</comment>
<dbReference type="GO" id="GO:0009421">
    <property type="term" value="C:bacterial-type flagellum filament cap"/>
    <property type="evidence" value="ECO:0007669"/>
    <property type="project" value="InterPro"/>
</dbReference>
<name>A0A3B1CI00_9ZZZZ</name>
<evidence type="ECO:0000256" key="3">
    <source>
        <dbReference type="ARBA" id="ARBA00011255"/>
    </source>
</evidence>
<feature type="domain" description="Flagellar hook-associated protein 2 C-terminal" evidence="9">
    <location>
        <begin position="358"/>
        <end position="427"/>
    </location>
</feature>
<evidence type="ECO:0000259" key="9">
    <source>
        <dbReference type="Pfam" id="PF07195"/>
    </source>
</evidence>
<sequence length="616" mass="65768">MSVKPVAGYWSATAYIGREFRGSDGGAVASYWSATDRIGRPDKVSLSDSVTGATYYNRKGTPYVTNRGDAGSAYRTQQTIANLDKYRSQSPISKKLAIGDSRALGGQEEFFIRLKGALLNLSGRLKDISTTGAFNPNVVSSSNASYVSAETSTSATAGAYNVTVERLAQSHQVASDAQADPYGAQLNLSGTISINGYAITVETTDTLADIRDKINQGEDTNNNGVLENFSEDLNGNGALDRYYSPAVYVGNGQYLPSFNYYEDINSNGAIDLSEDINGNGLLDGGTKQTNAKASIQGDRLIITSLDGADKKLSISDPNDILDSLGVYKRGVHNEKILKTSADNSVDESIKYIKDPKTALLTVNGVGYSANSNQADGVIAGVTLMLKAVTNNKVEIKVSKDPQPVIDRIGAFAAAYNKVIIQINDQNINNLQIQDNVRVQDFIIALARSAGSEVGSLANRPRSLGDIGVEVSGSARKGLDVSAIEGLESGSGYKGLVNTGGGAPGLFARLSRVGIMSRADFTLTMDSRKLAAQIEKNPEQVYSLFNKRPDGVGERLARDVEYAADPSYGMIEFQRKVIQRYGSSPVDARTIMANLAAVDYPTTSLEGSISIFESIKI</sequence>
<evidence type="ECO:0000256" key="2">
    <source>
        <dbReference type="ARBA" id="ARBA00009764"/>
    </source>
</evidence>
<gene>
    <name evidence="10" type="ORF">MNBD_NITROSPINAE04-2389</name>
</gene>
<keyword evidence="4" id="KW-0175">Coiled coil</keyword>
<dbReference type="InterPro" id="IPR003481">
    <property type="entry name" value="FliD_N"/>
</dbReference>
<proteinExistence type="inferred from homology"/>
<comment type="subunit">
    <text evidence="3">Homopentamer.</text>
</comment>
<evidence type="ECO:0000256" key="1">
    <source>
        <dbReference type="ARBA" id="ARBA00004365"/>
    </source>
</evidence>
<keyword evidence="5" id="KW-0975">Bacterial flagellum</keyword>
<dbReference type="InterPro" id="IPR040026">
    <property type="entry name" value="FliD"/>
</dbReference>
<accession>A0A3B1CI00</accession>
<evidence type="ECO:0000256" key="6">
    <source>
        <dbReference type="ARBA" id="ARBA00033074"/>
    </source>
</evidence>
<dbReference type="Pfam" id="PF02465">
    <property type="entry name" value="FliD_N"/>
    <property type="match status" value="1"/>
</dbReference>
<dbReference type="PANTHER" id="PTHR30288:SF0">
    <property type="entry name" value="FLAGELLAR HOOK-ASSOCIATED PROTEIN 2"/>
    <property type="match status" value="1"/>
</dbReference>
<dbReference type="EMBL" id="UOGA01000221">
    <property type="protein sequence ID" value="VAX22290.1"/>
    <property type="molecule type" value="Genomic_DNA"/>
</dbReference>
<evidence type="ECO:0000256" key="7">
    <source>
        <dbReference type="ARBA" id="ARBA00033192"/>
    </source>
</evidence>
<evidence type="ECO:0000313" key="10">
    <source>
        <dbReference type="EMBL" id="VAX22290.1"/>
    </source>
</evidence>
<comment type="subcellular location">
    <subcellularLocation>
        <location evidence="1">Bacterial flagellum</location>
    </subcellularLocation>
</comment>
<evidence type="ECO:0000256" key="5">
    <source>
        <dbReference type="ARBA" id="ARBA00023143"/>
    </source>
</evidence>
<dbReference type="GO" id="GO:0007155">
    <property type="term" value="P:cell adhesion"/>
    <property type="evidence" value="ECO:0007669"/>
    <property type="project" value="InterPro"/>
</dbReference>
<evidence type="ECO:0000259" key="8">
    <source>
        <dbReference type="Pfam" id="PF02465"/>
    </source>
</evidence>
<protein>
    <recommendedName>
        <fullName evidence="7">Filament cap protein</fullName>
    </recommendedName>
    <alternativeName>
        <fullName evidence="6">Flagellar cap protein</fullName>
    </alternativeName>
</protein>
<dbReference type="Pfam" id="PF07195">
    <property type="entry name" value="FliD_C"/>
    <property type="match status" value="1"/>
</dbReference>
<reference evidence="10" key="1">
    <citation type="submission" date="2018-06" db="EMBL/GenBank/DDBJ databases">
        <authorList>
            <person name="Zhirakovskaya E."/>
        </authorList>
    </citation>
    <scope>NUCLEOTIDE SEQUENCE</scope>
</reference>